<protein>
    <submittedName>
        <fullName evidence="3">Uncharacterized protein</fullName>
    </submittedName>
</protein>
<feature type="region of interest" description="Disordered" evidence="2">
    <location>
        <begin position="839"/>
        <end position="937"/>
    </location>
</feature>
<dbReference type="EMBL" id="GBEZ01026711">
    <property type="protein sequence ID" value="JAC60522.1"/>
    <property type="molecule type" value="Transcribed_RNA"/>
</dbReference>
<dbReference type="PANTHER" id="PTHR46241:SF1">
    <property type="entry name" value="OUTER DYNEIN ARM-DOCKING COMPLEX SUBUNIT 2"/>
    <property type="match status" value="1"/>
</dbReference>
<dbReference type="AlphaFoldDB" id="A0A061QIW9"/>
<dbReference type="PROSITE" id="PS50176">
    <property type="entry name" value="ARM_REPEAT"/>
    <property type="match status" value="2"/>
</dbReference>
<proteinExistence type="predicted"/>
<dbReference type="InterPro" id="IPR016024">
    <property type="entry name" value="ARM-type_fold"/>
</dbReference>
<feature type="repeat" description="ARM" evidence="1">
    <location>
        <begin position="174"/>
        <end position="218"/>
    </location>
</feature>
<feature type="region of interest" description="Disordered" evidence="2">
    <location>
        <begin position="1"/>
        <end position="26"/>
    </location>
</feature>
<gene>
    <name evidence="3" type="ORF">TSPGSL018_28759</name>
</gene>
<feature type="compositionally biased region" description="Low complexity" evidence="2">
    <location>
        <begin position="790"/>
        <end position="799"/>
    </location>
</feature>
<name>A0A061QIW9_9CHLO</name>
<dbReference type="SMART" id="SM00185">
    <property type="entry name" value="ARM"/>
    <property type="match status" value="9"/>
</dbReference>
<reference evidence="3" key="1">
    <citation type="submission" date="2014-05" db="EMBL/GenBank/DDBJ databases">
        <title>The transcriptome of the halophilic microalga Tetraselmis sp. GSL018 isolated from the Great Salt Lake, Utah.</title>
        <authorList>
            <person name="Jinkerson R.E."/>
            <person name="D'Adamo S."/>
            <person name="Posewitz M.C."/>
        </authorList>
    </citation>
    <scope>NUCLEOTIDE SEQUENCE</scope>
    <source>
        <strain evidence="3">GSL018</strain>
    </source>
</reference>
<feature type="repeat" description="ARM" evidence="1">
    <location>
        <begin position="642"/>
        <end position="688"/>
    </location>
</feature>
<dbReference type="Gene3D" id="1.25.10.10">
    <property type="entry name" value="Leucine-rich Repeat Variant"/>
    <property type="match status" value="3"/>
</dbReference>
<dbReference type="InterPro" id="IPR000225">
    <property type="entry name" value="Armadillo"/>
</dbReference>
<dbReference type="SUPFAM" id="SSF48371">
    <property type="entry name" value="ARM repeat"/>
    <property type="match status" value="3"/>
</dbReference>
<evidence type="ECO:0000256" key="1">
    <source>
        <dbReference type="PROSITE-ProRule" id="PRU00259"/>
    </source>
</evidence>
<evidence type="ECO:0000313" key="3">
    <source>
        <dbReference type="EMBL" id="JAC60522.1"/>
    </source>
</evidence>
<organism evidence="3">
    <name type="scientific">Tetraselmis sp. GSL018</name>
    <dbReference type="NCBI Taxonomy" id="582737"/>
    <lineage>
        <taxon>Eukaryota</taxon>
        <taxon>Viridiplantae</taxon>
        <taxon>Chlorophyta</taxon>
        <taxon>core chlorophytes</taxon>
        <taxon>Chlorodendrophyceae</taxon>
        <taxon>Chlorodendrales</taxon>
        <taxon>Chlorodendraceae</taxon>
        <taxon>Tetraselmis</taxon>
    </lineage>
</organism>
<accession>A0A061QIW9</accession>
<dbReference type="InterPro" id="IPR011989">
    <property type="entry name" value="ARM-like"/>
</dbReference>
<evidence type="ECO:0000256" key="2">
    <source>
        <dbReference type="SAM" id="MobiDB-lite"/>
    </source>
</evidence>
<dbReference type="Pfam" id="PF00514">
    <property type="entry name" value="Arm"/>
    <property type="match status" value="1"/>
</dbReference>
<feature type="region of interest" description="Disordered" evidence="2">
    <location>
        <begin position="780"/>
        <end position="802"/>
    </location>
</feature>
<sequence length="937" mass="98983">MSAASTPRSGKPASKSSIRPASSPKTTRIDRREFIFQDMVEALNLGSYYEKMEAAAIVQSLSDLGNTYRDTFLAAGALDALLVALQFQNDLSLPSVILRALASLCHSETVRLQLKAKGGIPKLLGALEFTVGTVQRMPHLTNNDDLLRLATAATSALSILSNSDQSKVVLREYRGINILISALKTFERVEEVQCEACVALSNLALDPASRFAIVKADGVEIICRILQGRPSFKVALPSLRTLAHVSRINESIACFAADAVSSVASAIGPSPDDEANMWACQVLANLSAHAGLRPTLEKTGAVIALCRLIVDKGGQQSRCTGFTLRALASLSSREGGRKAICSSGAVPPATKLLTNLAANGGEPETIACLLRLMSNVCTDGKARESVHEGGGTETILRIAAQQNPVLLKPAMYALSVLCEHPAAQCTICQDATVRQLILSSLSASSEISPIAACIMAKSAKGEHCSAELARPEMLGLLFHTVETGDEKTAMWAANCITNICSRLSSAILEQTPDALVSIISILMKEISLDVMVWMVGALAELSRLEAGASAIVELSGITLMSNFISTSTDGQVVEIAAFVLKNIAKLLGSYREFSTQGAIRPLVHLLRVSQERHDLENTLNVVLCLEEISQDEENGRALRQSGAVPLLIKLLGSQVGSSFMDLESEAAVTLTNIAKQDPGSLNIIRQAGAIPNLLSMLSVASYGINKANIPRSAQSAISCLVAITKDNDTNRKAVLNSSNFYAVESLRKKELALKSKQVTAVVAPLLVALQLPPNWLSLGSDEPTEASLEGSPGSVASPSGGFGNRAKLLERLSSGMELPRGPPGSNNNSFSMGRLESFASDAVGDSPPRLRSIGEHHGNGWHTPAPGRASSDAPRSVDGGAALASFPLPSVEEESSEELVGSSPRDAGPRGSLDGSDDTLETESIPGSLSIFLANER</sequence>
<dbReference type="PANTHER" id="PTHR46241">
    <property type="entry name" value="ARMADILLO REPEAT-CONTAINING PROTEIN 4 ARMC4"/>
    <property type="match status" value="1"/>
</dbReference>